<evidence type="ECO:0000256" key="6">
    <source>
        <dbReference type="ARBA" id="ARBA00029445"/>
    </source>
</evidence>
<evidence type="ECO:0000256" key="1">
    <source>
        <dbReference type="ARBA" id="ARBA00004141"/>
    </source>
</evidence>
<keyword evidence="2" id="KW-0812">Transmembrane</keyword>
<dbReference type="EMBL" id="JAINUG010000068">
    <property type="protein sequence ID" value="KAJ8401814.1"/>
    <property type="molecule type" value="Genomic_DNA"/>
</dbReference>
<dbReference type="PANTHER" id="PTHR15819:SF8">
    <property type="entry name" value="NALCN CHANNEL AUXILIARY FACTOR 2"/>
    <property type="match status" value="1"/>
</dbReference>
<comment type="caution">
    <text evidence="7">The sequence shown here is derived from an EMBL/GenBank/DDBJ whole genome shotgun (WGS) entry which is preliminary data.</text>
</comment>
<proteinExistence type="inferred from homology"/>
<evidence type="ECO:0000256" key="2">
    <source>
        <dbReference type="ARBA" id="ARBA00022692"/>
    </source>
</evidence>
<protein>
    <recommendedName>
        <fullName evidence="9">Transmembrane protein FAM155A</fullName>
    </recommendedName>
</protein>
<comment type="similarity">
    <text evidence="6">Belongs to the NALF family.</text>
</comment>
<evidence type="ECO:0000256" key="5">
    <source>
        <dbReference type="ARBA" id="ARBA00023180"/>
    </source>
</evidence>
<keyword evidence="5" id="KW-0325">Glycoprotein</keyword>
<accession>A0AAD7SFW5</accession>
<evidence type="ECO:0000313" key="8">
    <source>
        <dbReference type="Proteomes" id="UP001221898"/>
    </source>
</evidence>
<dbReference type="PANTHER" id="PTHR15819">
    <property type="entry name" value="TRANSMEMBRANE PROTEIN FAM155"/>
    <property type="match status" value="1"/>
</dbReference>
<evidence type="ECO:0000256" key="4">
    <source>
        <dbReference type="ARBA" id="ARBA00023136"/>
    </source>
</evidence>
<organism evidence="7 8">
    <name type="scientific">Aldrovandia affinis</name>
    <dbReference type="NCBI Taxonomy" id="143900"/>
    <lineage>
        <taxon>Eukaryota</taxon>
        <taxon>Metazoa</taxon>
        <taxon>Chordata</taxon>
        <taxon>Craniata</taxon>
        <taxon>Vertebrata</taxon>
        <taxon>Euteleostomi</taxon>
        <taxon>Actinopterygii</taxon>
        <taxon>Neopterygii</taxon>
        <taxon>Teleostei</taxon>
        <taxon>Notacanthiformes</taxon>
        <taxon>Halosauridae</taxon>
        <taxon>Aldrovandia</taxon>
    </lineage>
</organism>
<dbReference type="InterPro" id="IPR055288">
    <property type="entry name" value="NALCN_aux_factor_1/2"/>
</dbReference>
<gene>
    <name evidence="7" type="ORF">AAFF_G00377850</name>
</gene>
<dbReference type="GO" id="GO:0015275">
    <property type="term" value="F:stretch-activated, monoatomic cation-selective, calcium channel activity"/>
    <property type="evidence" value="ECO:0007669"/>
    <property type="project" value="TreeGrafter"/>
</dbReference>
<dbReference type="Proteomes" id="UP001221898">
    <property type="component" value="Unassembled WGS sequence"/>
</dbReference>
<sequence>MSVYKAWLCSEFFNATQSQCHYRIPCKQYCLEVQTRCPFVLPDNDDLVYGGLSSFICTGLLENHLTNVEPECCDVRWSGCDPASEGACIASARPAGSSPWPGHSSQPVSAASRLCSSRLKLCVLVLILLHTVVTFSTVQNSGGITLETITPMEEASTREE</sequence>
<comment type="subcellular location">
    <subcellularLocation>
        <location evidence="1">Membrane</location>
        <topology evidence="1">Multi-pass membrane protein</topology>
    </subcellularLocation>
</comment>
<reference evidence="7" key="1">
    <citation type="journal article" date="2023" name="Science">
        <title>Genome structures resolve the early diversification of teleost fishes.</title>
        <authorList>
            <person name="Parey E."/>
            <person name="Louis A."/>
            <person name="Montfort J."/>
            <person name="Bouchez O."/>
            <person name="Roques C."/>
            <person name="Iampietro C."/>
            <person name="Lluch J."/>
            <person name="Castinel A."/>
            <person name="Donnadieu C."/>
            <person name="Desvignes T."/>
            <person name="Floi Bucao C."/>
            <person name="Jouanno E."/>
            <person name="Wen M."/>
            <person name="Mejri S."/>
            <person name="Dirks R."/>
            <person name="Jansen H."/>
            <person name="Henkel C."/>
            <person name="Chen W.J."/>
            <person name="Zahm M."/>
            <person name="Cabau C."/>
            <person name="Klopp C."/>
            <person name="Thompson A.W."/>
            <person name="Robinson-Rechavi M."/>
            <person name="Braasch I."/>
            <person name="Lecointre G."/>
            <person name="Bobe J."/>
            <person name="Postlethwait J.H."/>
            <person name="Berthelot C."/>
            <person name="Roest Crollius H."/>
            <person name="Guiguen Y."/>
        </authorList>
    </citation>
    <scope>NUCLEOTIDE SEQUENCE</scope>
    <source>
        <strain evidence="7">NC1722</strain>
    </source>
</reference>
<keyword evidence="3" id="KW-1133">Transmembrane helix</keyword>
<name>A0AAD7SFW5_9TELE</name>
<evidence type="ECO:0000313" key="7">
    <source>
        <dbReference type="EMBL" id="KAJ8401814.1"/>
    </source>
</evidence>
<dbReference type="AlphaFoldDB" id="A0AAD7SFW5"/>
<evidence type="ECO:0008006" key="9">
    <source>
        <dbReference type="Google" id="ProtNLM"/>
    </source>
</evidence>
<dbReference type="GO" id="GO:0005886">
    <property type="term" value="C:plasma membrane"/>
    <property type="evidence" value="ECO:0007669"/>
    <property type="project" value="TreeGrafter"/>
</dbReference>
<keyword evidence="4" id="KW-0472">Membrane</keyword>
<dbReference type="GO" id="GO:0098703">
    <property type="term" value="P:calcium ion import across plasma membrane"/>
    <property type="evidence" value="ECO:0007669"/>
    <property type="project" value="TreeGrafter"/>
</dbReference>
<keyword evidence="8" id="KW-1185">Reference proteome</keyword>
<evidence type="ECO:0000256" key="3">
    <source>
        <dbReference type="ARBA" id="ARBA00022989"/>
    </source>
</evidence>